<proteinExistence type="predicted"/>
<comment type="caution">
    <text evidence="1">The sequence shown here is derived from an EMBL/GenBank/DDBJ whole genome shotgun (WGS) entry which is preliminary data.</text>
</comment>
<dbReference type="EMBL" id="BAABME010019256">
    <property type="protein sequence ID" value="GAA0156572.1"/>
    <property type="molecule type" value="Genomic_DNA"/>
</dbReference>
<name>A0AAV3Q046_LITER</name>
<gene>
    <name evidence="1" type="ORF">LIER_38292</name>
</gene>
<dbReference type="PANTHER" id="PTHR46483">
    <property type="entry name" value="PHOSPHOLIPASE A1 PLIP2, CHLOROPLASTIC"/>
    <property type="match status" value="1"/>
</dbReference>
<keyword evidence="2" id="KW-1185">Reference proteome</keyword>
<dbReference type="AlphaFoldDB" id="A0AAV3Q046"/>
<organism evidence="1 2">
    <name type="scientific">Lithospermum erythrorhizon</name>
    <name type="common">Purple gromwell</name>
    <name type="synonym">Lithospermum officinale var. erythrorhizon</name>
    <dbReference type="NCBI Taxonomy" id="34254"/>
    <lineage>
        <taxon>Eukaryota</taxon>
        <taxon>Viridiplantae</taxon>
        <taxon>Streptophyta</taxon>
        <taxon>Embryophyta</taxon>
        <taxon>Tracheophyta</taxon>
        <taxon>Spermatophyta</taxon>
        <taxon>Magnoliopsida</taxon>
        <taxon>eudicotyledons</taxon>
        <taxon>Gunneridae</taxon>
        <taxon>Pentapetalae</taxon>
        <taxon>asterids</taxon>
        <taxon>lamiids</taxon>
        <taxon>Boraginales</taxon>
        <taxon>Boraginaceae</taxon>
        <taxon>Boraginoideae</taxon>
        <taxon>Lithospermeae</taxon>
        <taxon>Lithospermum</taxon>
    </lineage>
</organism>
<accession>A0AAV3Q046</accession>
<reference evidence="1 2" key="1">
    <citation type="submission" date="2024-01" db="EMBL/GenBank/DDBJ databases">
        <title>The complete chloroplast genome sequence of Lithospermum erythrorhizon: insights into the phylogenetic relationship among Boraginaceae species and the maternal lineages of purple gromwells.</title>
        <authorList>
            <person name="Okada T."/>
            <person name="Watanabe K."/>
        </authorList>
    </citation>
    <scope>NUCLEOTIDE SEQUENCE [LARGE SCALE GENOMIC DNA]</scope>
</reference>
<dbReference type="Proteomes" id="UP001454036">
    <property type="component" value="Unassembled WGS sequence"/>
</dbReference>
<sequence>MHRDIVPRAFSCNYPNHVAKILKAVNGNFRNHPCLNNQALLYAPMGEFLILQPSLRVPLWVCGRLLVLASMNHGPFSFSGIIQNGRESFKLFSMLVASHDSQHMHLLVVILFPVKIAYLR</sequence>
<dbReference type="InterPro" id="IPR043367">
    <property type="entry name" value="PLIP1/2/3"/>
</dbReference>
<dbReference type="GO" id="GO:0008970">
    <property type="term" value="F:phospholipase A1 activity"/>
    <property type="evidence" value="ECO:0007669"/>
    <property type="project" value="InterPro"/>
</dbReference>
<evidence type="ECO:0000313" key="1">
    <source>
        <dbReference type="EMBL" id="GAA0156572.1"/>
    </source>
</evidence>
<dbReference type="PANTHER" id="PTHR46483:SF4">
    <property type="entry name" value="PHOSPHOLIPASE A1 PLIP2, CHLOROPLASTIC"/>
    <property type="match status" value="1"/>
</dbReference>
<protein>
    <submittedName>
        <fullName evidence="1">Phospholipase</fullName>
    </submittedName>
</protein>
<evidence type="ECO:0000313" key="2">
    <source>
        <dbReference type="Proteomes" id="UP001454036"/>
    </source>
</evidence>